<name>A0A923FAG8_9PSED</name>
<evidence type="ECO:0000313" key="2">
    <source>
        <dbReference type="EMBL" id="MBC3344823.1"/>
    </source>
</evidence>
<evidence type="ECO:0000313" key="4">
    <source>
        <dbReference type="Proteomes" id="UP000648816"/>
    </source>
</evidence>
<proteinExistence type="predicted"/>
<dbReference type="Proteomes" id="UP000648816">
    <property type="component" value="Unassembled WGS sequence"/>
</dbReference>
<gene>
    <name evidence="3" type="ORF">HU727_014780</name>
    <name evidence="2" type="ORF">HU727_24590</name>
</gene>
<evidence type="ECO:0000313" key="3">
    <source>
        <dbReference type="EMBL" id="MBV4486858.1"/>
    </source>
</evidence>
<feature type="chain" id="PRO_5044695196" evidence="1">
    <location>
        <begin position="21"/>
        <end position="115"/>
    </location>
</feature>
<dbReference type="RefSeq" id="WP_186534293.1">
    <property type="nucleotide sequence ID" value="NZ_JABWQP020000006.1"/>
</dbReference>
<dbReference type="AlphaFoldDB" id="A0A923FAG8"/>
<comment type="caution">
    <text evidence="2">The sequence shown here is derived from an EMBL/GenBank/DDBJ whole genome shotgun (WGS) entry which is preliminary data.</text>
</comment>
<dbReference type="EMBL" id="JABWQP010000024">
    <property type="protein sequence ID" value="MBC3344823.1"/>
    <property type="molecule type" value="Genomic_DNA"/>
</dbReference>
<evidence type="ECO:0000256" key="1">
    <source>
        <dbReference type="SAM" id="SignalP"/>
    </source>
</evidence>
<sequence length="115" mass="12446">MQWKSAILLLALAASSVSQAAEINLSSARDFTRMEMLLKDDEGANPDHVQLSVTLTPEATERVAKISRESIGKPLTLSINGQPISTVTVHSVLGGQWKIAMLRPVAKKLLPTLIE</sequence>
<feature type="signal peptide" evidence="1">
    <location>
        <begin position="1"/>
        <end position="20"/>
    </location>
</feature>
<reference evidence="2 4" key="1">
    <citation type="journal article" date="2020" name="Microorganisms">
        <title>Reliable Identification of Environmental Pseudomonas Isolates Using the rpoD Gene.</title>
        <authorList>
            <consortium name="The Broad Institute Genome Sequencing Platform"/>
            <person name="Girard L."/>
            <person name="Lood C."/>
            <person name="Rokni-Zadeh H."/>
            <person name="van Noort V."/>
            <person name="Lavigne R."/>
            <person name="De Mot R."/>
        </authorList>
    </citation>
    <scope>NUCLEOTIDE SEQUENCE</scope>
    <source>
        <strain evidence="2 4">SWRI153</strain>
    </source>
</reference>
<keyword evidence="4" id="KW-1185">Reference proteome</keyword>
<accession>A0A923FAG8</accession>
<reference evidence="3" key="3">
    <citation type="submission" date="2021-06" db="EMBL/GenBank/DDBJ databases">
        <title>Updating the genus Pseudomonas: Description of 43 new species and partition of the Pseudomonas putida group.</title>
        <authorList>
            <person name="Girard L."/>
            <person name="Lood C."/>
            <person name="Vandamme P."/>
            <person name="Rokni-Zadeh H."/>
            <person name="Van Noort V."/>
            <person name="Hofte M."/>
            <person name="Lavigne R."/>
            <person name="De Mot R."/>
        </authorList>
    </citation>
    <scope>NUCLEOTIDE SEQUENCE</scope>
    <source>
        <strain evidence="3">SWRI153</strain>
    </source>
</reference>
<protein>
    <submittedName>
        <fullName evidence="2">Uncharacterized protein</fullName>
    </submittedName>
</protein>
<organism evidence="2">
    <name type="scientific">Pseudomonas khorasanensis</name>
    <dbReference type="NCBI Taxonomy" id="2745508"/>
    <lineage>
        <taxon>Bacteria</taxon>
        <taxon>Pseudomonadati</taxon>
        <taxon>Pseudomonadota</taxon>
        <taxon>Gammaproteobacteria</taxon>
        <taxon>Pseudomonadales</taxon>
        <taxon>Pseudomonadaceae</taxon>
        <taxon>Pseudomonas</taxon>
    </lineage>
</organism>
<reference evidence="2" key="2">
    <citation type="submission" date="2020-07" db="EMBL/GenBank/DDBJ databases">
        <authorList>
            <person name="Lood C."/>
            <person name="Girard L."/>
        </authorList>
    </citation>
    <scope>NUCLEOTIDE SEQUENCE</scope>
    <source>
        <strain evidence="2">SWRI153</strain>
    </source>
</reference>
<keyword evidence="1" id="KW-0732">Signal</keyword>
<dbReference type="EMBL" id="JABWQP020000006">
    <property type="protein sequence ID" value="MBV4486858.1"/>
    <property type="molecule type" value="Genomic_DNA"/>
</dbReference>